<dbReference type="UniPathway" id="UPA00115">
    <property type="reaction ID" value="UER00414"/>
</dbReference>
<proteinExistence type="predicted"/>
<feature type="region of interest" description="Disordered" evidence="3">
    <location>
        <begin position="1"/>
        <end position="49"/>
    </location>
</feature>
<dbReference type="STRING" id="307507.A0A2V0NUV4"/>
<comment type="caution">
    <text evidence="4">The sequence shown here is derived from an EMBL/GenBank/DDBJ whole genome shotgun (WGS) entry which is preliminary data.</text>
</comment>
<accession>A0A2V0NUV4</accession>
<dbReference type="PANTHER" id="PTHR10683">
    <property type="entry name" value="TRANSALDOLASE"/>
    <property type="match status" value="1"/>
</dbReference>
<keyword evidence="2" id="KW-0570">Pentose shunt</keyword>
<dbReference type="SUPFAM" id="SSF51569">
    <property type="entry name" value="Aldolase"/>
    <property type="match status" value="1"/>
</dbReference>
<comment type="catalytic activity">
    <reaction evidence="2">
        <text>D-sedoheptulose 7-phosphate + D-glyceraldehyde 3-phosphate = D-erythrose 4-phosphate + beta-D-fructose 6-phosphate</text>
        <dbReference type="Rhea" id="RHEA:17053"/>
        <dbReference type="ChEBI" id="CHEBI:16897"/>
        <dbReference type="ChEBI" id="CHEBI:57483"/>
        <dbReference type="ChEBI" id="CHEBI:57634"/>
        <dbReference type="ChEBI" id="CHEBI:59776"/>
        <dbReference type="EC" id="2.2.1.2"/>
    </reaction>
</comment>
<dbReference type="GO" id="GO:0006098">
    <property type="term" value="P:pentose-phosphate shunt"/>
    <property type="evidence" value="ECO:0007669"/>
    <property type="project" value="UniProtKB-UniPathway"/>
</dbReference>
<dbReference type="Pfam" id="PF00923">
    <property type="entry name" value="TAL_FSA"/>
    <property type="match status" value="1"/>
</dbReference>
<dbReference type="InterPro" id="IPR018225">
    <property type="entry name" value="Transaldolase_AS"/>
</dbReference>
<dbReference type="Gene3D" id="3.20.20.70">
    <property type="entry name" value="Aldolase class I"/>
    <property type="match status" value="1"/>
</dbReference>
<dbReference type="PROSITE" id="PS00958">
    <property type="entry name" value="TRANSALDOLASE_2"/>
    <property type="match status" value="1"/>
</dbReference>
<evidence type="ECO:0000256" key="2">
    <source>
        <dbReference type="RuleBase" id="RU000501"/>
    </source>
</evidence>
<comment type="pathway">
    <text evidence="2">Carbohydrate degradation; pentose phosphate pathway; D-glyceraldehyde 3-phosphate and beta-D-fructose 6-phosphate from D-ribose 5-phosphate and D-xylulose 5-phosphate (non-oxidative stage): step 2/3.</text>
</comment>
<sequence>MALASRAPRAAPAPAPAARRAAPRARAPAPRATPPAAAAAAAAPPAVAPVPGSQLEQLTKMGTVLSIDTGDLATIEAWARTGLITDATTNPLFVSQAAARGGEPEYAALLDAAVAAARAGFAAPAGGAGAAAALPPPVAPHRAAAGRGASDASVDLAIDHLSVNLGKRILGMVPGYVSTEVDIRLSFDAAASEARARRIIALYEAAGVPRGRVLIKLAGTWEGVRAAEGLERDGIKTNITLVFGFCQAVAAAQANATLISPFPGRVLEWTKANGGAQTFAPEDDPGVVACRRMYAYFRRHGHDTICMPASWRSSTGADPLDEIRALAGTDRMTIPPPLLEALAADAAPLPRALEPAAAAAGCADAGGPLREGAFRWALASDGAANDKLAAGLRAFAGDTARLVDVLREHPGWR</sequence>
<dbReference type="OrthoDB" id="2015515at2759"/>
<dbReference type="InParanoid" id="A0A2V0NUV4"/>
<keyword evidence="5" id="KW-1185">Reference proteome</keyword>
<name>A0A2V0NUV4_9CHLO</name>
<dbReference type="InterPro" id="IPR001585">
    <property type="entry name" value="TAL/FSA"/>
</dbReference>
<evidence type="ECO:0000256" key="3">
    <source>
        <dbReference type="SAM" id="MobiDB-lite"/>
    </source>
</evidence>
<reference evidence="4 5" key="1">
    <citation type="journal article" date="2018" name="Sci. Rep.">
        <title>Raphidocelis subcapitata (=Pseudokirchneriella subcapitata) provides an insight into genome evolution and environmental adaptations in the Sphaeropleales.</title>
        <authorList>
            <person name="Suzuki S."/>
            <person name="Yamaguchi H."/>
            <person name="Nakajima N."/>
            <person name="Kawachi M."/>
        </authorList>
    </citation>
    <scope>NUCLEOTIDE SEQUENCE [LARGE SCALE GENOMIC DNA]</scope>
    <source>
        <strain evidence="4 5">NIES-35</strain>
    </source>
</reference>
<dbReference type="GO" id="GO:0005975">
    <property type="term" value="P:carbohydrate metabolic process"/>
    <property type="evidence" value="ECO:0007669"/>
    <property type="project" value="InterPro"/>
</dbReference>
<organism evidence="4 5">
    <name type="scientific">Raphidocelis subcapitata</name>
    <dbReference type="NCBI Taxonomy" id="307507"/>
    <lineage>
        <taxon>Eukaryota</taxon>
        <taxon>Viridiplantae</taxon>
        <taxon>Chlorophyta</taxon>
        <taxon>core chlorophytes</taxon>
        <taxon>Chlorophyceae</taxon>
        <taxon>CS clade</taxon>
        <taxon>Sphaeropleales</taxon>
        <taxon>Selenastraceae</taxon>
        <taxon>Raphidocelis</taxon>
    </lineage>
</organism>
<dbReference type="EC" id="2.2.1.2" evidence="2"/>
<dbReference type="PANTHER" id="PTHR10683:SF18">
    <property type="entry name" value="TRANSALDOLASE"/>
    <property type="match status" value="1"/>
</dbReference>
<evidence type="ECO:0000313" key="5">
    <source>
        <dbReference type="Proteomes" id="UP000247498"/>
    </source>
</evidence>
<dbReference type="Proteomes" id="UP000247498">
    <property type="component" value="Unassembled WGS sequence"/>
</dbReference>
<dbReference type="AlphaFoldDB" id="A0A2V0NUV4"/>
<comment type="function">
    <text evidence="2">Catalyzes the rate-limiting step of the non-oxidative phase in the pentose phosphate pathway. Catalyzes the reversible conversion of sedheptulose-7-phosphate and D-glyceraldehyde 3-phosphate into erythrose-4-phosphate and beta-D-fructose 6-phosphate.</text>
</comment>
<evidence type="ECO:0000256" key="1">
    <source>
        <dbReference type="ARBA" id="ARBA00023270"/>
    </source>
</evidence>
<dbReference type="InterPro" id="IPR013785">
    <property type="entry name" value="Aldolase_TIM"/>
</dbReference>
<evidence type="ECO:0000313" key="4">
    <source>
        <dbReference type="EMBL" id="GBF89350.1"/>
    </source>
</evidence>
<keyword evidence="2" id="KW-0808">Transferase</keyword>
<gene>
    <name evidence="4" type="ORF">Rsub_02228</name>
</gene>
<keyword evidence="1" id="KW-0704">Schiff base</keyword>
<dbReference type="GO" id="GO:0004801">
    <property type="term" value="F:transaldolase activity"/>
    <property type="evidence" value="ECO:0007669"/>
    <property type="project" value="UniProtKB-EC"/>
</dbReference>
<dbReference type="EMBL" id="BDRX01000009">
    <property type="protein sequence ID" value="GBF89350.1"/>
    <property type="molecule type" value="Genomic_DNA"/>
</dbReference>
<protein>
    <recommendedName>
        <fullName evidence="2">Transaldolase</fullName>
        <ecNumber evidence="2">2.2.1.2</ecNumber>
    </recommendedName>
</protein>